<reference evidence="1 2" key="1">
    <citation type="submission" date="2024-04" db="EMBL/GenBank/DDBJ databases">
        <title>Human intestinal bacterial collection.</title>
        <authorList>
            <person name="Pauvert C."/>
            <person name="Hitch T.C.A."/>
            <person name="Clavel T."/>
        </authorList>
    </citation>
    <scope>NUCLEOTIDE SEQUENCE [LARGE SCALE GENOMIC DNA]</scope>
    <source>
        <strain evidence="1 2">CLA-KB-H42</strain>
    </source>
</reference>
<evidence type="ECO:0008006" key="3">
    <source>
        <dbReference type="Google" id="ProtNLM"/>
    </source>
</evidence>
<dbReference type="EMBL" id="JBBNOP010000015">
    <property type="protein sequence ID" value="MEQ3364063.1"/>
    <property type="molecule type" value="Genomic_DNA"/>
</dbReference>
<proteinExistence type="predicted"/>
<evidence type="ECO:0000313" key="1">
    <source>
        <dbReference type="EMBL" id="MEQ3364063.1"/>
    </source>
</evidence>
<name>A0ABV1JG47_9ACTN</name>
<keyword evidence="2" id="KW-1185">Reference proteome</keyword>
<accession>A0ABV1JG47</accession>
<dbReference type="Proteomes" id="UP001487305">
    <property type="component" value="Unassembled WGS sequence"/>
</dbReference>
<evidence type="ECO:0000313" key="2">
    <source>
        <dbReference type="Proteomes" id="UP001487305"/>
    </source>
</evidence>
<dbReference type="RefSeq" id="WP_180963443.1">
    <property type="nucleotide sequence ID" value="NZ_DBFADM010000035.1"/>
</dbReference>
<sequence>MTEILLLVIAITLLYIAWKIPKNPERKKEEADTASRKEALIVQQLPALKGKFCEFTAKDLNSAFDYGLSGKGTVVDFDDVWVLLATNRKNEVGRMVRIADLSEVIEVREH</sequence>
<gene>
    <name evidence="1" type="ORF">AAA083_13855</name>
</gene>
<protein>
    <recommendedName>
        <fullName evidence="3">Preprotein translocase subunit YajC</fullName>
    </recommendedName>
</protein>
<organism evidence="1 2">
    <name type="scientific">Raoultibacter massiliensis</name>
    <dbReference type="NCBI Taxonomy" id="1852371"/>
    <lineage>
        <taxon>Bacteria</taxon>
        <taxon>Bacillati</taxon>
        <taxon>Actinomycetota</taxon>
        <taxon>Coriobacteriia</taxon>
        <taxon>Eggerthellales</taxon>
        <taxon>Eggerthellaceae</taxon>
        <taxon>Raoultibacter</taxon>
    </lineage>
</organism>
<comment type="caution">
    <text evidence="1">The sequence shown here is derived from an EMBL/GenBank/DDBJ whole genome shotgun (WGS) entry which is preliminary data.</text>
</comment>